<dbReference type="Proteomes" id="UP000215086">
    <property type="component" value="Chromosome"/>
</dbReference>
<proteinExistence type="predicted"/>
<dbReference type="Pfam" id="PF00534">
    <property type="entry name" value="Glycos_transf_1"/>
    <property type="match status" value="1"/>
</dbReference>
<evidence type="ECO:0000259" key="3">
    <source>
        <dbReference type="Pfam" id="PF13579"/>
    </source>
</evidence>
<evidence type="ECO:0000259" key="2">
    <source>
        <dbReference type="Pfam" id="PF00534"/>
    </source>
</evidence>
<dbReference type="SUPFAM" id="SSF53756">
    <property type="entry name" value="UDP-Glycosyltransferase/glycogen phosphorylase"/>
    <property type="match status" value="1"/>
</dbReference>
<dbReference type="KEGG" id="ttf:THTE_2345"/>
<dbReference type="Gene3D" id="3.40.50.2000">
    <property type="entry name" value="Glycogen Phosphorylase B"/>
    <property type="match status" value="2"/>
</dbReference>
<dbReference type="InterPro" id="IPR001296">
    <property type="entry name" value="Glyco_trans_1"/>
</dbReference>
<dbReference type="GO" id="GO:0016758">
    <property type="term" value="F:hexosyltransferase activity"/>
    <property type="evidence" value="ECO:0007669"/>
    <property type="project" value="TreeGrafter"/>
</dbReference>
<keyword evidence="5" id="KW-1185">Reference proteome</keyword>
<dbReference type="PANTHER" id="PTHR45947">
    <property type="entry name" value="SULFOQUINOVOSYL TRANSFERASE SQD2"/>
    <property type="match status" value="1"/>
</dbReference>
<dbReference type="InterPro" id="IPR028098">
    <property type="entry name" value="Glyco_trans_4-like_N"/>
</dbReference>
<reference evidence="4 5" key="1">
    <citation type="journal article" name="Front. Microbiol.">
        <title>Sugar Metabolism of the First Thermophilic Planctomycete Thermogutta terrifontis: Comparative Genomic and Transcriptomic Approaches.</title>
        <authorList>
            <person name="Elcheninov A.G."/>
            <person name="Menzel P."/>
            <person name="Gudbergsdottir S.R."/>
            <person name="Slesarev A.I."/>
            <person name="Kadnikov V.V."/>
            <person name="Krogh A."/>
            <person name="Bonch-Osmolovskaya E.A."/>
            <person name="Peng X."/>
            <person name="Kublanov I.V."/>
        </authorList>
    </citation>
    <scope>NUCLEOTIDE SEQUENCE [LARGE SCALE GENOMIC DNA]</scope>
    <source>
        <strain evidence="4 5">R1</strain>
    </source>
</reference>
<feature type="transmembrane region" description="Helical" evidence="1">
    <location>
        <begin position="92"/>
        <end position="110"/>
    </location>
</feature>
<dbReference type="PANTHER" id="PTHR45947:SF3">
    <property type="entry name" value="SULFOQUINOVOSYL TRANSFERASE SQD2"/>
    <property type="match status" value="1"/>
</dbReference>
<keyword evidence="1" id="KW-0472">Membrane</keyword>
<protein>
    <submittedName>
        <fullName evidence="4">Glycosyltransferase</fullName>
    </submittedName>
</protein>
<gene>
    <name evidence="4" type="ORF">THTE_2345</name>
</gene>
<evidence type="ECO:0000256" key="1">
    <source>
        <dbReference type="SAM" id="Phobius"/>
    </source>
</evidence>
<feature type="domain" description="Glycosyltransferase subfamily 4-like N-terminal" evidence="3">
    <location>
        <begin position="9"/>
        <end position="177"/>
    </location>
</feature>
<sequence length="400" mass="45530">MEYSDRSKISLCVVTPQPTPYRDPFWNTVAEQPGVELDVFYCYAKGDDRPWEIDWPFRFHAEVLPGRAWLGQHNGYWNPSILKKLRAKRYDAIILGGYNHFTMLAAAWYARKKRIPYLVMCESFHGLKRARYRKTLKTPLVRWVVGGAAGILPTGQLAREYLISYGGRADRCAFVPNSPDLDSLRHTAFALYPNRQVIRESMNLGNEPVVLFVGRLINKKGVDILLEAFARVVQNVPSQLLIAGDGPERTKLEEQAARLRVNDRVHFVGFQQPKDLPRFYCAADLFVLPSRTEPWGVVVMEALASGLPVVVSNLVGCYPDVINDDQVGRVVAPEDPHSLAEAMRDYLLKRPDKNRVHQIWEPVYQRMRHPVVASNLVGLVRAILKEDGLNKQVIFPDLKN</sequence>
<evidence type="ECO:0000313" key="4">
    <source>
        <dbReference type="EMBL" id="ASV74947.1"/>
    </source>
</evidence>
<name>A0A286RG66_9BACT</name>
<feature type="domain" description="Glycosyl transferase family 1" evidence="2">
    <location>
        <begin position="197"/>
        <end position="355"/>
    </location>
</feature>
<dbReference type="Pfam" id="PF13579">
    <property type="entry name" value="Glyco_trans_4_4"/>
    <property type="match status" value="1"/>
</dbReference>
<organism evidence="4 5">
    <name type="scientific">Thermogutta terrifontis</name>
    <dbReference type="NCBI Taxonomy" id="1331910"/>
    <lineage>
        <taxon>Bacteria</taxon>
        <taxon>Pseudomonadati</taxon>
        <taxon>Planctomycetota</taxon>
        <taxon>Planctomycetia</taxon>
        <taxon>Pirellulales</taxon>
        <taxon>Thermoguttaceae</taxon>
        <taxon>Thermogutta</taxon>
    </lineage>
</organism>
<keyword evidence="1" id="KW-1133">Transmembrane helix</keyword>
<keyword evidence="4" id="KW-0808">Transferase</keyword>
<dbReference type="InterPro" id="IPR050194">
    <property type="entry name" value="Glycosyltransferase_grp1"/>
</dbReference>
<dbReference type="EMBL" id="CP018477">
    <property type="protein sequence ID" value="ASV74947.1"/>
    <property type="molecule type" value="Genomic_DNA"/>
</dbReference>
<dbReference type="OrthoDB" id="9795746at2"/>
<dbReference type="AlphaFoldDB" id="A0A286RG66"/>
<dbReference type="RefSeq" id="WP_095415135.1">
    <property type="nucleotide sequence ID" value="NZ_CP018477.1"/>
</dbReference>
<accession>A0A286RG66</accession>
<keyword evidence="1" id="KW-0812">Transmembrane</keyword>
<dbReference type="CDD" id="cd03801">
    <property type="entry name" value="GT4_PimA-like"/>
    <property type="match status" value="1"/>
</dbReference>
<evidence type="ECO:0000313" key="5">
    <source>
        <dbReference type="Proteomes" id="UP000215086"/>
    </source>
</evidence>